<comment type="caution">
    <text evidence="1">The sequence shown here is derived from an EMBL/GenBank/DDBJ whole genome shotgun (WGS) entry which is preliminary data.</text>
</comment>
<proteinExistence type="predicted"/>
<protein>
    <submittedName>
        <fullName evidence="1">Uncharacterized protein</fullName>
    </submittedName>
</protein>
<dbReference type="Proteomes" id="UP001239111">
    <property type="component" value="Chromosome 1"/>
</dbReference>
<gene>
    <name evidence="1" type="ORF">QAD02_022785</name>
</gene>
<name>A0ACC2PTY6_9HYME</name>
<organism evidence="1 2">
    <name type="scientific">Eretmocerus hayati</name>
    <dbReference type="NCBI Taxonomy" id="131215"/>
    <lineage>
        <taxon>Eukaryota</taxon>
        <taxon>Metazoa</taxon>
        <taxon>Ecdysozoa</taxon>
        <taxon>Arthropoda</taxon>
        <taxon>Hexapoda</taxon>
        <taxon>Insecta</taxon>
        <taxon>Pterygota</taxon>
        <taxon>Neoptera</taxon>
        <taxon>Endopterygota</taxon>
        <taxon>Hymenoptera</taxon>
        <taxon>Apocrita</taxon>
        <taxon>Proctotrupomorpha</taxon>
        <taxon>Chalcidoidea</taxon>
        <taxon>Aphelinidae</taxon>
        <taxon>Aphelininae</taxon>
        <taxon>Eretmocerus</taxon>
    </lineage>
</organism>
<evidence type="ECO:0000313" key="1">
    <source>
        <dbReference type="EMBL" id="KAJ8686991.1"/>
    </source>
</evidence>
<dbReference type="EMBL" id="CM056741">
    <property type="protein sequence ID" value="KAJ8686991.1"/>
    <property type="molecule type" value="Genomic_DNA"/>
</dbReference>
<accession>A0ACC2PTY6</accession>
<evidence type="ECO:0000313" key="2">
    <source>
        <dbReference type="Proteomes" id="UP001239111"/>
    </source>
</evidence>
<keyword evidence="2" id="KW-1185">Reference proteome</keyword>
<reference evidence="1" key="1">
    <citation type="submission" date="2023-04" db="EMBL/GenBank/DDBJ databases">
        <title>A chromosome-level genome assembly of the parasitoid wasp Eretmocerus hayati.</title>
        <authorList>
            <person name="Zhong Y."/>
            <person name="Liu S."/>
            <person name="Liu Y."/>
        </authorList>
    </citation>
    <scope>NUCLEOTIDE SEQUENCE</scope>
    <source>
        <strain evidence="1">ZJU_SS_LIU_2023</strain>
    </source>
</reference>
<sequence length="1787" mass="201682">MAFNKKCIILLYELTMLFLFVHVVATEDIILNINVKKPVAVVSDKFLSVTLDPAVFFSGNALSDMERSKSMAKALSPAYVRIGGPHSNSYTFERSLYAKEINTETGYTFSESQWVNVQQWAQQSGLDVVAVLAPQRSKSEKVGARASPWDPRNALDLISLSDHLGYNISWQLGYECQTRCDASGAELGRDVQRLRSMLNAFPRYTDRGIIVIGPDIVDFRSRQQQQFLQDYFHAARATLGAITWHPDFAGVTVETDGVSMHHDDLALERDSLYRIAGRHIFRKPLWIAESKPEECKRQFLGALVWARRLGNAAKLGIQVLMRQPDNSDLFRPTPDFWVSALHKMLVGQQVLETKMITGNRTNVHFYCHCTRPSSQYKKGSLTIFGVNLTPSRVSVNLKGLKLKAVHKYILMPGFDAPNRMFAETVLLNNEKLNLINGKKVPDLQPVISNTEKGVKLKLSSGGIGFWVLPDLDIKVCVDELNGDRNRDSSEESQSVSEEEESKEVFEIINSNEEEQRIRQHQQHPKKQSVHHSSTNRHRADEVDGRRSHKLVNQVHSHPGISDKVLQKRDHHAVSSQGINTGKVIEALTLITQVENAMKGLEKDYNSEEDRTSTSGLASRTDGAFEGRLNSYDNDNDRLLSKVLNTEESRRTLVPSTIEDQLHALYELLSDERLSPKRPSTLRPRRNLIRGSKSDSLSSDQNSIILHQNAKENKNSQDGLQRNLTVATEPAQMEQDNGENIVYLNTHHFQHDDSLIDETQKSDFSHDGIFLRDVERTNVSNHAQPLIKQLDSISNPSRDIRIAEGRVEVDNAGQTTTNSNQGVVDIPGITKPIHHRNESNIDKIAAGGNDSKNSVKTPSLEPADDMIVKQATQHQVIDEHMVFQEKQQKIDAPNHVQVPALQESHQPTPQYPQEEQIAQYQDASYRRQPIPYNHQQFTPSVVSIPLRRVAPKSDIPLDLQKLTIHEQGNAQRVKRHINSLEDIFHREMIAQDDNNLRDCQCRVIRGQQECRVCNMKMYEIYDKPGAIPPHQGYKHLFGNELTNKMRFRRDVSPQIEELSETITNGGISAPDISAEKNVNNYSELQQDSHPAAHEVDPEEQTEVLKEEGKIIERSITADLQEPITVPTITQDESTGLDLDFNSESTSSRLPRRTSPEIKTIRSKIQSTKSTKNATHAVVDVNQNVTGTDGEIPNDSDAEHARVGITPPGANGEKETKPILAADPVNDSPKTNEQIVKPSAIQESVKQSITPQPRENDPKTGEGQRFDLNKKFRNGSNTKDKKVDDKFAASKKSLVVEKNIKKVSKNAKQNSTQAGSLEVTGNQTKKDSGSTDDANSLKSRPVRLTTRAEVLAALKKENEKKRAKKMIETSLRQLDTESARFAEYQKRHQDQIEKLKARLRAKREKMLQQYKHELLEAIDKSPDSEERNLRRRDLLQILTESFGKDGSEIDSGKSTQILNYQPSERGAIRDVRESQRVLSTTDNEKPESKSPGEYTGEHHGFARRKRDTRAIDRSQEDSTRHQPKIIHKSVKKSLRSIKKFPKILRRPRSIEKLPSLLDKPESHIMYLGPRLTSTLTAKISAIPTHTHLIKQRNAHIPSKKCKRSCQDSMDNNLRSAENNEINRSGDDVDIDEILNDIVEMKESQKLLEEFDERRTEMRQNFEDSQRNFEEYLRSTENSSTAAHPGTVTKNLMATTAAGIESVLVETIPKLQIAVNSEMEKAKNFTGSLEDFLQTFEDQDSGVTETPETSSSTAVDGDERISQYVFKSMVNGVNKIFGIVSKFAKVFQAH</sequence>